<evidence type="ECO:0000259" key="1">
    <source>
        <dbReference type="Pfam" id="PF13182"/>
    </source>
</evidence>
<dbReference type="AlphaFoldDB" id="A0AB37A857"/>
<dbReference type="EMBL" id="PUDN01000132">
    <property type="protein sequence ID" value="PQH47945.1"/>
    <property type="molecule type" value="Genomic_DNA"/>
</dbReference>
<organism evidence="2 3">
    <name type="scientific">Acinetobacter baumannii</name>
    <dbReference type="NCBI Taxonomy" id="470"/>
    <lineage>
        <taxon>Bacteria</taxon>
        <taxon>Pseudomonadati</taxon>
        <taxon>Pseudomonadota</taxon>
        <taxon>Gammaproteobacteria</taxon>
        <taxon>Moraxellales</taxon>
        <taxon>Moraxellaceae</taxon>
        <taxon>Acinetobacter</taxon>
        <taxon>Acinetobacter calcoaceticus/baumannii complex</taxon>
    </lineage>
</organism>
<gene>
    <name evidence="2" type="ORF">C5U34_17430</name>
</gene>
<dbReference type="RefSeq" id="WP_104914922.1">
    <property type="nucleotide sequence ID" value="NZ_JADVLR010000008.1"/>
</dbReference>
<dbReference type="Proteomes" id="UP000239276">
    <property type="component" value="Unassembled WGS sequence"/>
</dbReference>
<accession>A0AB37A857</accession>
<evidence type="ECO:0000313" key="3">
    <source>
        <dbReference type="Proteomes" id="UP000239276"/>
    </source>
</evidence>
<protein>
    <submittedName>
        <fullName evidence="2">DUF4007 domain-containing protein</fullName>
    </submittedName>
</protein>
<feature type="domain" description="DUF4007" evidence="1">
    <location>
        <begin position="15"/>
        <end position="287"/>
    </location>
</feature>
<evidence type="ECO:0000313" key="2">
    <source>
        <dbReference type="EMBL" id="PQH47945.1"/>
    </source>
</evidence>
<dbReference type="Pfam" id="PF13182">
    <property type="entry name" value="DUF4007"/>
    <property type="match status" value="1"/>
</dbReference>
<reference evidence="2 3" key="1">
    <citation type="journal article" date="2018" name="J. Antimicrob. Chemother.">
        <title>Phylogenomics of colistin-susceptible and resistant XDR Acinetobacter baumannii.</title>
        <authorList>
            <person name="Mustapha M."/>
            <person name="Li B."/>
            <person name="Pacey M.P."/>
            <person name="Mettus R.T."/>
            <person name="McElheny C.L."/>
            <person name="Ernst R.K."/>
            <person name="Cooper V.S."/>
            <person name="Doi Y."/>
        </authorList>
    </citation>
    <scope>NUCLEOTIDE SEQUENCE [LARGE SCALE GENOMIC DNA]</scope>
    <source>
        <strain evidence="2 3">R20</strain>
    </source>
</reference>
<name>A0AB37A857_ACIBA</name>
<proteinExistence type="predicted"/>
<dbReference type="InterPro" id="IPR025248">
    <property type="entry name" value="DUF4007"/>
</dbReference>
<sequence>MQTELFESEKLKPIFSGHETFPLRYGWLKKSYDTVLKAKKEGFSTKEIFYDAQSIAVFGVGKNMVSSIRHWSIYMGIIEDYEITDLANIFLADDGLDPWMEYPTTLWLFHWYLVRQPSLVTYYWFFNYYNGLNFDRKLLNDEINTLCETRNWKKPSPTTLKRDIECFIRMYVSRNNHNDEESMESPLSELDLIKVMNKNDQFSPNRGKKINLSINVFLLVLVTFWEDYFSNISALSFESLMYDPESPGRIFLLDENSLLEKIYLITEKYPEIVNWSETAGLKQFTKNVNYSFADLKNFAFQNIKDEYLTK</sequence>
<comment type="caution">
    <text evidence="2">The sequence shown here is derived from an EMBL/GenBank/DDBJ whole genome shotgun (WGS) entry which is preliminary data.</text>
</comment>